<dbReference type="SUPFAM" id="SSF48452">
    <property type="entry name" value="TPR-like"/>
    <property type="match status" value="1"/>
</dbReference>
<dbReference type="RefSeq" id="WP_092346241.1">
    <property type="nucleotide sequence ID" value="NZ_FNQN01000003.1"/>
</dbReference>
<dbReference type="OrthoDB" id="2658060at2"/>
<protein>
    <submittedName>
        <fullName evidence="2">Uncharacterized protein</fullName>
    </submittedName>
</protein>
<dbReference type="EMBL" id="FNQN01000003">
    <property type="protein sequence ID" value="SEA17373.1"/>
    <property type="molecule type" value="Genomic_DNA"/>
</dbReference>
<feature type="signal peptide" evidence="1">
    <location>
        <begin position="1"/>
        <end position="22"/>
    </location>
</feature>
<proteinExistence type="predicted"/>
<dbReference type="Proteomes" id="UP000199409">
    <property type="component" value="Unassembled WGS sequence"/>
</dbReference>
<keyword evidence="1" id="KW-0732">Signal</keyword>
<dbReference type="Gene3D" id="1.25.40.10">
    <property type="entry name" value="Tetratricopeptide repeat domain"/>
    <property type="match status" value="1"/>
</dbReference>
<reference evidence="2 3" key="1">
    <citation type="submission" date="2016-10" db="EMBL/GenBank/DDBJ databases">
        <authorList>
            <person name="de Groot N.N."/>
        </authorList>
    </citation>
    <scope>NUCLEOTIDE SEQUENCE [LARGE SCALE GENOMIC DNA]</scope>
    <source>
        <strain evidence="2 3">DSM 7343</strain>
    </source>
</reference>
<dbReference type="InterPro" id="IPR011990">
    <property type="entry name" value="TPR-like_helical_dom_sf"/>
</dbReference>
<evidence type="ECO:0000313" key="2">
    <source>
        <dbReference type="EMBL" id="SEA17373.1"/>
    </source>
</evidence>
<name>A0A1H3Z0K5_9BACT</name>
<organism evidence="2 3">
    <name type="scientific">Desulfuromusa kysingii</name>
    <dbReference type="NCBI Taxonomy" id="37625"/>
    <lineage>
        <taxon>Bacteria</taxon>
        <taxon>Pseudomonadati</taxon>
        <taxon>Thermodesulfobacteriota</taxon>
        <taxon>Desulfuromonadia</taxon>
        <taxon>Desulfuromonadales</taxon>
        <taxon>Geopsychrobacteraceae</taxon>
        <taxon>Desulfuromusa</taxon>
    </lineage>
</organism>
<dbReference type="STRING" id="37625.SAMN05660420_01477"/>
<accession>A0A1H3Z0K5</accession>
<sequence>MTRLLIVILCAITLLLPQTAFAKSNIDKARDYAKIEKTSEARQLLNQAILDDPLDADVHYEAGLVYSQLGMTSDFDLAMKNACKLKPSYCPKVAEPYYNMGFNLLEQRNDTYAASRAFEMAFAYAPSRKPSAVSRIYNHYLVVANYHVSKQDYSSVFNAVADGMKFGQSSKDFETVILQVLRENKGNKHFDDYRERAIKLLGEEVVSKDFPPKSWKVVHTEEHIGIGWDDNDSKKYHVLFNYPNAYNQKQTIKCTGKFKVWRGSVLKWVEYDKERIFIIDNPNVKGNPGVEIQEGERLIYIAEEFK</sequence>
<evidence type="ECO:0000256" key="1">
    <source>
        <dbReference type="SAM" id="SignalP"/>
    </source>
</evidence>
<dbReference type="AlphaFoldDB" id="A0A1H3Z0K5"/>
<gene>
    <name evidence="2" type="ORF">SAMN05660420_01477</name>
</gene>
<evidence type="ECO:0000313" key="3">
    <source>
        <dbReference type="Proteomes" id="UP000199409"/>
    </source>
</evidence>
<keyword evidence="3" id="KW-1185">Reference proteome</keyword>
<feature type="chain" id="PRO_5011633422" evidence="1">
    <location>
        <begin position="23"/>
        <end position="306"/>
    </location>
</feature>